<name>A0A7C5LDI5_CALS0</name>
<protein>
    <submittedName>
        <fullName evidence="1">Uncharacterized protein</fullName>
    </submittedName>
</protein>
<sequence>MRYTVQGGPYGLYIQTYASFLENVVEGFKLGRPALLYVKLVKDGGASYFYYARYGGGLGKLNISVPEWFAGKGKRINVFFKAVSDDEFIKSIPSIQMEKHPDKPTVVVEKAVLDKGVLRLFVRQELSEGGTLREIIAEDPVVGFDPRGVEVEEGRYAGAPYVQFTLAGKTLRVYHNHGKTRIAIASGRNFYTVKRIEINESSLRLCYQKKEDKIRLVSTLIELEKTASH</sequence>
<gene>
    <name evidence="1" type="ORF">ENM11_02320</name>
</gene>
<evidence type="ECO:0000313" key="1">
    <source>
        <dbReference type="EMBL" id="HHK67976.1"/>
    </source>
</evidence>
<dbReference type="AlphaFoldDB" id="A0A7C5LDI5"/>
<comment type="caution">
    <text evidence="1">The sequence shown here is derived from an EMBL/GenBank/DDBJ whole genome shotgun (WGS) entry which is preliminary data.</text>
</comment>
<accession>A0A7C5LDI5</accession>
<proteinExistence type="predicted"/>
<reference evidence="1" key="1">
    <citation type="journal article" date="2020" name="mSystems">
        <title>Genome- and Community-Level Interaction Insights into Carbon Utilization and Element Cycling Functions of Hydrothermarchaeota in Hydrothermal Sediment.</title>
        <authorList>
            <person name="Zhou Z."/>
            <person name="Liu Y."/>
            <person name="Xu W."/>
            <person name="Pan J."/>
            <person name="Luo Z.H."/>
            <person name="Li M."/>
        </authorList>
    </citation>
    <scope>NUCLEOTIDE SEQUENCE [LARGE SCALE GENOMIC DNA]</scope>
    <source>
        <strain evidence="1">SpSt-1056</strain>
    </source>
</reference>
<organism evidence="1">
    <name type="scientific">Caldiarchaeum subterraneum</name>
    <dbReference type="NCBI Taxonomy" id="311458"/>
    <lineage>
        <taxon>Archaea</taxon>
        <taxon>Nitrososphaerota</taxon>
        <taxon>Candidatus Caldarchaeales</taxon>
        <taxon>Candidatus Caldarchaeaceae</taxon>
        <taxon>Candidatus Caldarchaeum</taxon>
    </lineage>
</organism>
<dbReference type="EMBL" id="DRWN01000020">
    <property type="protein sequence ID" value="HHK67976.1"/>
    <property type="molecule type" value="Genomic_DNA"/>
</dbReference>